<reference evidence="1" key="1">
    <citation type="journal article" date="2014" name="Front. Microbiol.">
        <title>High frequency of phylogenetically diverse reductive dehalogenase-homologous genes in deep subseafloor sedimentary metagenomes.</title>
        <authorList>
            <person name="Kawai M."/>
            <person name="Futagami T."/>
            <person name="Toyoda A."/>
            <person name="Takaki Y."/>
            <person name="Nishi S."/>
            <person name="Hori S."/>
            <person name="Arai W."/>
            <person name="Tsubouchi T."/>
            <person name="Morono Y."/>
            <person name="Uchiyama I."/>
            <person name="Ito T."/>
            <person name="Fujiyama A."/>
            <person name="Inagaki F."/>
            <person name="Takami H."/>
        </authorList>
    </citation>
    <scope>NUCLEOTIDE SEQUENCE</scope>
    <source>
        <strain evidence="1">Expedition CK06-06</strain>
    </source>
</reference>
<dbReference type="AlphaFoldDB" id="X0ZQ88"/>
<protein>
    <submittedName>
        <fullName evidence="1">Uncharacterized protein</fullName>
    </submittedName>
</protein>
<organism evidence="1">
    <name type="scientific">marine sediment metagenome</name>
    <dbReference type="NCBI Taxonomy" id="412755"/>
    <lineage>
        <taxon>unclassified sequences</taxon>
        <taxon>metagenomes</taxon>
        <taxon>ecological metagenomes</taxon>
    </lineage>
</organism>
<sequence>TIRNDGVPFTKDELYGGYLLLHHATNMQNRRILGNTPNTGAGDNVGAIASAVAAVEAAEGVEAAPGYFTVTADVHDFFKKGDKIVVYDSDTANDNFYTVKIDATFDSPTTTITVEEAVVAADAGGFITGAVTIFLEEPITNGFAVASFLEILPNPYADLQGALLANERVSHAGIPGTEAALGEYFWVQTWGPCWIIPGGGSPEGVGIVANDRTVVFVGDGSINAVTNANVNLGYQVAGFIIQNDSSGVGGPPLVMLQIRPLMRKAFRGCAGNSPFRLL</sequence>
<comment type="caution">
    <text evidence="1">The sequence shown here is derived from an EMBL/GenBank/DDBJ whole genome shotgun (WGS) entry which is preliminary data.</text>
</comment>
<evidence type="ECO:0000313" key="1">
    <source>
        <dbReference type="EMBL" id="GAG62578.1"/>
    </source>
</evidence>
<feature type="non-terminal residue" evidence="1">
    <location>
        <position position="1"/>
    </location>
</feature>
<gene>
    <name evidence="1" type="ORF">S01H4_14559</name>
</gene>
<dbReference type="EMBL" id="BART01006385">
    <property type="protein sequence ID" value="GAG62578.1"/>
    <property type="molecule type" value="Genomic_DNA"/>
</dbReference>
<proteinExistence type="predicted"/>
<name>X0ZQ88_9ZZZZ</name>
<accession>X0ZQ88</accession>